<dbReference type="AlphaFoldDB" id="A0AAE0XLX5"/>
<feature type="chain" id="PRO_5042054191" evidence="2">
    <location>
        <begin position="22"/>
        <end position="520"/>
    </location>
</feature>
<name>A0AAE0XLX5_9PEZI</name>
<keyword evidence="4" id="KW-1185">Reference proteome</keyword>
<dbReference type="SUPFAM" id="SSF48264">
    <property type="entry name" value="Cytochrome P450"/>
    <property type="match status" value="1"/>
</dbReference>
<keyword evidence="1" id="KW-0175">Coiled coil</keyword>
<reference evidence="3" key="2">
    <citation type="submission" date="2023-06" db="EMBL/GenBank/DDBJ databases">
        <authorList>
            <consortium name="Lawrence Berkeley National Laboratory"/>
            <person name="Haridas S."/>
            <person name="Hensen N."/>
            <person name="Bonometti L."/>
            <person name="Westerberg I."/>
            <person name="Brannstrom I.O."/>
            <person name="Guillou S."/>
            <person name="Cros-Aarteil S."/>
            <person name="Calhoun S."/>
            <person name="Kuo A."/>
            <person name="Mondo S."/>
            <person name="Pangilinan J."/>
            <person name="Riley R."/>
            <person name="Labutti K."/>
            <person name="Andreopoulos B."/>
            <person name="Lipzen A."/>
            <person name="Chen C."/>
            <person name="Yanf M."/>
            <person name="Daum C."/>
            <person name="Ng V."/>
            <person name="Clum A."/>
            <person name="Steindorff A."/>
            <person name="Ohm R."/>
            <person name="Martin F."/>
            <person name="Silar P."/>
            <person name="Natvig D."/>
            <person name="Lalanne C."/>
            <person name="Gautier V."/>
            <person name="Ament-Velasquez S.L."/>
            <person name="Kruys A."/>
            <person name="Hutchinson M.I."/>
            <person name="Powell A.J."/>
            <person name="Barry K."/>
            <person name="Miller A.N."/>
            <person name="Grigoriev I.V."/>
            <person name="Debuchy R."/>
            <person name="Gladieux P."/>
            <person name="Thoren M.H."/>
            <person name="Johannesson H."/>
        </authorList>
    </citation>
    <scope>NUCLEOTIDE SEQUENCE</scope>
    <source>
        <strain evidence="3">CBS 314.62</strain>
    </source>
</reference>
<evidence type="ECO:0000256" key="1">
    <source>
        <dbReference type="SAM" id="Coils"/>
    </source>
</evidence>
<evidence type="ECO:0000313" key="3">
    <source>
        <dbReference type="EMBL" id="KAK3695868.1"/>
    </source>
</evidence>
<organism evidence="3 4">
    <name type="scientific">Podospora appendiculata</name>
    <dbReference type="NCBI Taxonomy" id="314037"/>
    <lineage>
        <taxon>Eukaryota</taxon>
        <taxon>Fungi</taxon>
        <taxon>Dikarya</taxon>
        <taxon>Ascomycota</taxon>
        <taxon>Pezizomycotina</taxon>
        <taxon>Sordariomycetes</taxon>
        <taxon>Sordariomycetidae</taxon>
        <taxon>Sordariales</taxon>
        <taxon>Podosporaceae</taxon>
        <taxon>Podospora</taxon>
    </lineage>
</organism>
<comment type="caution">
    <text evidence="3">The sequence shown here is derived from an EMBL/GenBank/DDBJ whole genome shotgun (WGS) entry which is preliminary data.</text>
</comment>
<feature type="signal peptide" evidence="2">
    <location>
        <begin position="1"/>
        <end position="21"/>
    </location>
</feature>
<evidence type="ECO:0000313" key="4">
    <source>
        <dbReference type="Proteomes" id="UP001270362"/>
    </source>
</evidence>
<evidence type="ECO:0000256" key="2">
    <source>
        <dbReference type="SAM" id="SignalP"/>
    </source>
</evidence>
<gene>
    <name evidence="3" type="ORF">B0T22DRAFT_418737</name>
</gene>
<dbReference type="InterPro" id="IPR036396">
    <property type="entry name" value="Cyt_P450_sf"/>
</dbReference>
<dbReference type="InterPro" id="IPR001128">
    <property type="entry name" value="Cyt_P450"/>
</dbReference>
<dbReference type="Gene3D" id="1.10.630.10">
    <property type="entry name" value="Cytochrome P450"/>
    <property type="match status" value="1"/>
</dbReference>
<dbReference type="GO" id="GO:0005506">
    <property type="term" value="F:iron ion binding"/>
    <property type="evidence" value="ECO:0007669"/>
    <property type="project" value="InterPro"/>
</dbReference>
<reference evidence="3" key="1">
    <citation type="journal article" date="2023" name="Mol. Phylogenet. Evol.">
        <title>Genome-scale phylogeny and comparative genomics of the fungal order Sordariales.</title>
        <authorList>
            <person name="Hensen N."/>
            <person name="Bonometti L."/>
            <person name="Westerberg I."/>
            <person name="Brannstrom I.O."/>
            <person name="Guillou S."/>
            <person name="Cros-Aarteil S."/>
            <person name="Calhoun S."/>
            <person name="Haridas S."/>
            <person name="Kuo A."/>
            <person name="Mondo S."/>
            <person name="Pangilinan J."/>
            <person name="Riley R."/>
            <person name="LaButti K."/>
            <person name="Andreopoulos B."/>
            <person name="Lipzen A."/>
            <person name="Chen C."/>
            <person name="Yan M."/>
            <person name="Daum C."/>
            <person name="Ng V."/>
            <person name="Clum A."/>
            <person name="Steindorff A."/>
            <person name="Ohm R.A."/>
            <person name="Martin F."/>
            <person name="Silar P."/>
            <person name="Natvig D.O."/>
            <person name="Lalanne C."/>
            <person name="Gautier V."/>
            <person name="Ament-Velasquez S.L."/>
            <person name="Kruys A."/>
            <person name="Hutchinson M.I."/>
            <person name="Powell A.J."/>
            <person name="Barry K."/>
            <person name="Miller A.N."/>
            <person name="Grigoriev I.V."/>
            <person name="Debuchy R."/>
            <person name="Gladieux P."/>
            <person name="Hiltunen Thoren M."/>
            <person name="Johannesson H."/>
        </authorList>
    </citation>
    <scope>NUCLEOTIDE SEQUENCE</scope>
    <source>
        <strain evidence="3">CBS 314.62</strain>
    </source>
</reference>
<dbReference type="GO" id="GO:0004497">
    <property type="term" value="F:monooxygenase activity"/>
    <property type="evidence" value="ECO:0007669"/>
    <property type="project" value="InterPro"/>
</dbReference>
<feature type="coiled-coil region" evidence="1">
    <location>
        <begin position="141"/>
        <end position="168"/>
    </location>
</feature>
<dbReference type="Proteomes" id="UP001270362">
    <property type="component" value="Unassembled WGS sequence"/>
</dbReference>
<keyword evidence="2" id="KW-0732">Signal</keyword>
<protein>
    <submittedName>
        <fullName evidence="3">Cytochrome P450</fullName>
    </submittedName>
</protein>
<dbReference type="GO" id="GO:0020037">
    <property type="term" value="F:heme binding"/>
    <property type="evidence" value="ECO:0007669"/>
    <property type="project" value="InterPro"/>
</dbReference>
<sequence>MAVSIPVLACYLLLTWLLCRAFVFWFSEPPAASTTSGKLIEPPAFRSRIPFIGHILGIVSKGSNLYISALCASQRTSISTLRLPGQDMHFIHPLDAPSVKQFTSMRFLSLMTVFRVAIGSCMGLVPASEKLLSDPDTGAFKKHLSKLFNEELRTLQNLKKNAAQLELKAGEYWYKTIQNGDPFEVDLGSWLFDMLSYSMGAVFWGEEGPFEDAYFRGQVMVLIQNLEVFQNPVTFLIPKKYFVAREYVRKTLDKAAESESYGSDAQEPTLFKRLTYIYESLDCPKEGYTDCHLVAIVGLMSNVINIITWAICHIVADQELTARLLAELDAVVDHTQSVKSLDIDRVRSSCPLLVSTWYELLRVYGDSPVARYVYEDSVFDAKYQIKKGSIIMTPIHLHNYALETWGKDVEAFRPSRFLKDDGEVDYDLIKHLNVFGLPGMHQCPGRYLGLNITLSLVAKALLSFEMVPADGDVIGTGVVPGRKDTMLGLPAIARDPKITVRRRPGVKSVRVSFENVRPGW</sequence>
<dbReference type="PANTHER" id="PTHR47582">
    <property type="entry name" value="P450, PUTATIVE (EUROFUNG)-RELATED"/>
    <property type="match status" value="1"/>
</dbReference>
<proteinExistence type="predicted"/>
<accession>A0AAE0XLX5</accession>
<dbReference type="EMBL" id="JAULSO010000001">
    <property type="protein sequence ID" value="KAK3695868.1"/>
    <property type="molecule type" value="Genomic_DNA"/>
</dbReference>
<dbReference type="InterPro" id="IPR053007">
    <property type="entry name" value="CYP450_monoxygenase_sec-met"/>
</dbReference>
<dbReference type="GO" id="GO:0016705">
    <property type="term" value="F:oxidoreductase activity, acting on paired donors, with incorporation or reduction of molecular oxygen"/>
    <property type="evidence" value="ECO:0007669"/>
    <property type="project" value="InterPro"/>
</dbReference>
<dbReference type="PANTHER" id="PTHR47582:SF1">
    <property type="entry name" value="P450, PUTATIVE (EUROFUNG)-RELATED"/>
    <property type="match status" value="1"/>
</dbReference>
<dbReference type="Pfam" id="PF00067">
    <property type="entry name" value="p450"/>
    <property type="match status" value="1"/>
</dbReference>